<dbReference type="PANTHER" id="PTHR18964:SF149">
    <property type="entry name" value="BIFUNCTIONAL UDP-N-ACETYLGLUCOSAMINE 2-EPIMERASE_N-ACETYLMANNOSAMINE KINASE"/>
    <property type="match status" value="1"/>
</dbReference>
<dbReference type="GO" id="GO:0042732">
    <property type="term" value="P:D-xylose metabolic process"/>
    <property type="evidence" value="ECO:0007669"/>
    <property type="project" value="UniProtKB-KW"/>
</dbReference>
<name>A0A3A9AQZ5_9FIRM</name>
<evidence type="ECO:0000313" key="4">
    <source>
        <dbReference type="EMBL" id="RKI93798.1"/>
    </source>
</evidence>
<sequence>MEKKKVTNMEVKKKNRNRVFRYICRHETVSNPDISYDLKISLPTATQITKELIEQGLVEEKGELDSTGGRRAKALSAAANAKLAAGLDITKNHITFALTNIRGELIKYERIYQPFMPEDTYYCKVNEKLEHFLEESEAGRDKILGVGISFPGIINLDRELITYSHVLGVEVVPLASVSRYFSYPCTFLNDANAGAYAEGFGGDKTEEFFYLSLSNTVGGAVFGKNELVQGKNFRCGEAGHMTIVVDGEKCYCGKKGCLDAYCSALRLSDAAGGKLEQFFSLLDQGQEQALKIWDFYTTYLAVAVNNIHMILDCDVILGGYVGSYMGVHLQDVWEKAAERNTFEEKSSYIRVCNYKVAAAALGAALKVMEGFISGV</sequence>
<gene>
    <name evidence="4" type="ORF">D7V94_03190</name>
</gene>
<dbReference type="Pfam" id="PF00480">
    <property type="entry name" value="ROK"/>
    <property type="match status" value="1"/>
</dbReference>
<dbReference type="SUPFAM" id="SSF46785">
    <property type="entry name" value="Winged helix' DNA-binding domain"/>
    <property type="match status" value="1"/>
</dbReference>
<dbReference type="EMBL" id="RAYQ01000002">
    <property type="protein sequence ID" value="RKI93798.1"/>
    <property type="molecule type" value="Genomic_DNA"/>
</dbReference>
<keyword evidence="3" id="KW-0859">Xylose metabolism</keyword>
<evidence type="ECO:0000256" key="1">
    <source>
        <dbReference type="ARBA" id="ARBA00002486"/>
    </source>
</evidence>
<comment type="function">
    <text evidence="1">Transcriptional repressor of xylose-utilizing enzymes.</text>
</comment>
<dbReference type="AlphaFoldDB" id="A0A3A9AQZ5"/>
<dbReference type="InterPro" id="IPR000600">
    <property type="entry name" value="ROK"/>
</dbReference>
<dbReference type="InterPro" id="IPR036388">
    <property type="entry name" value="WH-like_DNA-bd_sf"/>
</dbReference>
<protein>
    <submittedName>
        <fullName evidence="4">ROK family transcriptional regulator</fullName>
    </submittedName>
</protein>
<reference evidence="4 5" key="1">
    <citation type="submission" date="2018-09" db="EMBL/GenBank/DDBJ databases">
        <title>Murine metabolic-syndrome-specific gut microbial biobank.</title>
        <authorList>
            <person name="Liu C."/>
        </authorList>
    </citation>
    <scope>NUCLEOTIDE SEQUENCE [LARGE SCALE GENOMIC DNA]</scope>
    <source>
        <strain evidence="4 5">0.1xD8-82</strain>
    </source>
</reference>
<comment type="caution">
    <text evidence="4">The sequence shown here is derived from an EMBL/GenBank/DDBJ whole genome shotgun (WGS) entry which is preliminary data.</text>
</comment>
<dbReference type="Gene3D" id="1.10.10.10">
    <property type="entry name" value="Winged helix-like DNA-binding domain superfamily/Winged helix DNA-binding domain"/>
    <property type="match status" value="1"/>
</dbReference>
<evidence type="ECO:0000256" key="2">
    <source>
        <dbReference type="ARBA" id="ARBA00006479"/>
    </source>
</evidence>
<dbReference type="Proteomes" id="UP000280696">
    <property type="component" value="Unassembled WGS sequence"/>
</dbReference>
<accession>A0A3A9AQZ5</accession>
<dbReference type="InterPro" id="IPR036390">
    <property type="entry name" value="WH_DNA-bd_sf"/>
</dbReference>
<dbReference type="InterPro" id="IPR043129">
    <property type="entry name" value="ATPase_NBD"/>
</dbReference>
<organism evidence="4 5">
    <name type="scientific">Parablautia intestinalis</name>
    <dbReference type="NCBI Taxonomy" id="2320100"/>
    <lineage>
        <taxon>Bacteria</taxon>
        <taxon>Bacillati</taxon>
        <taxon>Bacillota</taxon>
        <taxon>Clostridia</taxon>
        <taxon>Lachnospirales</taxon>
        <taxon>Lachnospiraceae</taxon>
        <taxon>Parablautia</taxon>
    </lineage>
</organism>
<evidence type="ECO:0000256" key="3">
    <source>
        <dbReference type="ARBA" id="ARBA00022629"/>
    </source>
</evidence>
<comment type="similarity">
    <text evidence="2">Belongs to the ROK (NagC/XylR) family.</text>
</comment>
<evidence type="ECO:0000313" key="5">
    <source>
        <dbReference type="Proteomes" id="UP000280696"/>
    </source>
</evidence>
<dbReference type="OrthoDB" id="9796533at2"/>
<keyword evidence="3" id="KW-0119">Carbohydrate metabolism</keyword>
<proteinExistence type="inferred from homology"/>
<keyword evidence="5" id="KW-1185">Reference proteome</keyword>
<dbReference type="SUPFAM" id="SSF53067">
    <property type="entry name" value="Actin-like ATPase domain"/>
    <property type="match status" value="1"/>
</dbReference>
<dbReference type="Gene3D" id="3.30.420.40">
    <property type="match status" value="2"/>
</dbReference>
<dbReference type="PANTHER" id="PTHR18964">
    <property type="entry name" value="ROK (REPRESSOR, ORF, KINASE) FAMILY"/>
    <property type="match status" value="1"/>
</dbReference>